<dbReference type="Proteomes" id="UP001519460">
    <property type="component" value="Unassembled WGS sequence"/>
</dbReference>
<dbReference type="AlphaFoldDB" id="A0ABD0JPM1"/>
<keyword evidence="2" id="KW-1185">Reference proteome</keyword>
<dbReference type="EMBL" id="JACVVK020000369">
    <property type="protein sequence ID" value="KAK7476679.1"/>
    <property type="molecule type" value="Genomic_DNA"/>
</dbReference>
<evidence type="ECO:0000313" key="2">
    <source>
        <dbReference type="Proteomes" id="UP001519460"/>
    </source>
</evidence>
<gene>
    <name evidence="1" type="ORF">BaRGS_00032077</name>
</gene>
<comment type="caution">
    <text evidence="1">The sequence shown here is derived from an EMBL/GenBank/DDBJ whole genome shotgun (WGS) entry which is preliminary data.</text>
</comment>
<protein>
    <submittedName>
        <fullName evidence="1">Uncharacterized protein</fullName>
    </submittedName>
</protein>
<accession>A0ABD0JPM1</accession>
<proteinExistence type="predicted"/>
<reference evidence="1 2" key="1">
    <citation type="journal article" date="2023" name="Sci. Data">
        <title>Genome assembly of the Korean intertidal mud-creeper Batillaria attramentaria.</title>
        <authorList>
            <person name="Patra A.K."/>
            <person name="Ho P.T."/>
            <person name="Jun S."/>
            <person name="Lee S.J."/>
            <person name="Kim Y."/>
            <person name="Won Y.J."/>
        </authorList>
    </citation>
    <scope>NUCLEOTIDE SEQUENCE [LARGE SCALE GENOMIC DNA]</scope>
    <source>
        <strain evidence="1">Wonlab-2016</strain>
    </source>
</reference>
<sequence length="82" mass="8918">MSRKRHDLAGSVLGAKVGSDVRAPLTLTNIQHLSCVSYCLPLSGQNSASPVRRQKIQLLGNTMLVAGRPQKIVARRHRQCAT</sequence>
<name>A0ABD0JPM1_9CAEN</name>
<evidence type="ECO:0000313" key="1">
    <source>
        <dbReference type="EMBL" id="KAK7476679.1"/>
    </source>
</evidence>
<organism evidence="1 2">
    <name type="scientific">Batillaria attramentaria</name>
    <dbReference type="NCBI Taxonomy" id="370345"/>
    <lineage>
        <taxon>Eukaryota</taxon>
        <taxon>Metazoa</taxon>
        <taxon>Spiralia</taxon>
        <taxon>Lophotrochozoa</taxon>
        <taxon>Mollusca</taxon>
        <taxon>Gastropoda</taxon>
        <taxon>Caenogastropoda</taxon>
        <taxon>Sorbeoconcha</taxon>
        <taxon>Cerithioidea</taxon>
        <taxon>Batillariidae</taxon>
        <taxon>Batillaria</taxon>
    </lineage>
</organism>